<dbReference type="AlphaFoldDB" id="A0AAJ1Z1R5"/>
<dbReference type="Proteomes" id="UP000221918">
    <property type="component" value="Unassembled WGS sequence"/>
</dbReference>
<feature type="domain" description="Alcohol dehydrogenase-like N-terminal" evidence="1">
    <location>
        <begin position="1"/>
        <end position="50"/>
    </location>
</feature>
<name>A0AAJ1Z1R5_9BACI</name>
<accession>A0AAJ1Z1R5</accession>
<gene>
    <name evidence="3" type="ORF">COF81_20915</name>
    <name evidence="2" type="ORF">FOS08_24385</name>
</gene>
<dbReference type="Proteomes" id="UP001248134">
    <property type="component" value="Unassembled WGS sequence"/>
</dbReference>
<protein>
    <recommendedName>
        <fullName evidence="1">Alcohol dehydrogenase-like N-terminal domain-containing protein</fullName>
    </recommendedName>
</protein>
<proteinExistence type="predicted"/>
<dbReference type="Gene3D" id="3.90.180.10">
    <property type="entry name" value="Medium-chain alcohol dehydrogenases, catalytic domain"/>
    <property type="match status" value="1"/>
</dbReference>
<evidence type="ECO:0000313" key="4">
    <source>
        <dbReference type="Proteomes" id="UP000221918"/>
    </source>
</evidence>
<evidence type="ECO:0000313" key="3">
    <source>
        <dbReference type="EMBL" id="PHE91949.1"/>
    </source>
</evidence>
<dbReference type="EMBL" id="NUTL01000092">
    <property type="protein sequence ID" value="PHE91949.1"/>
    <property type="molecule type" value="Genomic_DNA"/>
</dbReference>
<evidence type="ECO:0000313" key="2">
    <source>
        <dbReference type="EMBL" id="MDR4328919.1"/>
    </source>
</evidence>
<dbReference type="InterPro" id="IPR011032">
    <property type="entry name" value="GroES-like_sf"/>
</dbReference>
<comment type="caution">
    <text evidence="2">The sequence shown here is derived from an EMBL/GenBank/DDBJ whole genome shotgun (WGS) entry which is preliminary data.</text>
</comment>
<organism evidence="2 5">
    <name type="scientific">Bacillus pseudomycoides</name>
    <dbReference type="NCBI Taxonomy" id="64104"/>
    <lineage>
        <taxon>Bacteria</taxon>
        <taxon>Bacillati</taxon>
        <taxon>Bacillota</taxon>
        <taxon>Bacilli</taxon>
        <taxon>Bacillales</taxon>
        <taxon>Bacillaceae</taxon>
        <taxon>Bacillus</taxon>
        <taxon>Bacillus cereus group</taxon>
    </lineage>
</organism>
<dbReference type="Pfam" id="PF08240">
    <property type="entry name" value="ADH_N"/>
    <property type="match status" value="1"/>
</dbReference>
<dbReference type="SUPFAM" id="SSF50129">
    <property type="entry name" value="GroES-like"/>
    <property type="match status" value="1"/>
</dbReference>
<dbReference type="InterPro" id="IPR013154">
    <property type="entry name" value="ADH-like_N"/>
</dbReference>
<sequence>MNPVDWKTRKGELQEKLPFSFPIILGLDASGIVVKVGTNITKYKPGHEVYTKLADVII</sequence>
<reference evidence="3 4" key="1">
    <citation type="submission" date="2017-09" db="EMBL/GenBank/DDBJ databases">
        <title>Large-scale bioinformatics analysis of Bacillus genomes uncovers conserved roles of natural products in bacterial physiology.</title>
        <authorList>
            <consortium name="Agbiome Team Llc"/>
            <person name="Bleich R.M."/>
            <person name="Grubbs K.J."/>
            <person name="Santa Maria K.C."/>
            <person name="Allen S.E."/>
            <person name="Farag S."/>
            <person name="Shank E.A."/>
            <person name="Bowers A."/>
        </authorList>
    </citation>
    <scope>NUCLEOTIDE SEQUENCE [LARGE SCALE GENOMIC DNA]</scope>
    <source>
        <strain evidence="3 4">AFS037265</strain>
    </source>
</reference>
<evidence type="ECO:0000259" key="1">
    <source>
        <dbReference type="Pfam" id="PF08240"/>
    </source>
</evidence>
<dbReference type="EMBL" id="VLYX01000043">
    <property type="protein sequence ID" value="MDR4328919.1"/>
    <property type="molecule type" value="Genomic_DNA"/>
</dbReference>
<reference evidence="2" key="2">
    <citation type="submission" date="2019-07" db="EMBL/GenBank/DDBJ databases">
        <title>Phylogenomic Reclassification of ATCC Bacillus Strains and Various Taxa within the Genus Bacillus.</title>
        <authorList>
            <person name="Riojas M.A."/>
            <person name="Frank A.M."/>
            <person name="Fenn S.L."/>
            <person name="King S.P."/>
            <person name="Brower S.M."/>
            <person name="Hazbon M.H."/>
        </authorList>
    </citation>
    <scope>NUCLEOTIDE SEQUENCE</scope>
    <source>
        <strain evidence="2">NR-12239</strain>
    </source>
</reference>
<evidence type="ECO:0000313" key="5">
    <source>
        <dbReference type="Proteomes" id="UP001248134"/>
    </source>
</evidence>